<evidence type="ECO:0000256" key="5">
    <source>
        <dbReference type="ARBA" id="ARBA00023180"/>
    </source>
</evidence>
<organism evidence="10 11">
    <name type="scientific">Cinchona calisaya</name>
    <dbReference type="NCBI Taxonomy" id="153742"/>
    <lineage>
        <taxon>Eukaryota</taxon>
        <taxon>Viridiplantae</taxon>
        <taxon>Streptophyta</taxon>
        <taxon>Embryophyta</taxon>
        <taxon>Tracheophyta</taxon>
        <taxon>Spermatophyta</taxon>
        <taxon>Magnoliopsida</taxon>
        <taxon>eudicotyledons</taxon>
        <taxon>Gunneridae</taxon>
        <taxon>Pentapetalae</taxon>
        <taxon>asterids</taxon>
        <taxon>lamiids</taxon>
        <taxon>Gentianales</taxon>
        <taxon>Rubiaceae</taxon>
        <taxon>Cinchonoideae</taxon>
        <taxon>Cinchoneae</taxon>
        <taxon>Cinchona</taxon>
    </lineage>
</organism>
<dbReference type="GO" id="GO:0005886">
    <property type="term" value="C:plasma membrane"/>
    <property type="evidence" value="ECO:0007669"/>
    <property type="project" value="UniProtKB-SubCell"/>
</dbReference>
<evidence type="ECO:0000256" key="3">
    <source>
        <dbReference type="ARBA" id="ARBA00022622"/>
    </source>
</evidence>
<evidence type="ECO:0000313" key="11">
    <source>
        <dbReference type="Proteomes" id="UP001630127"/>
    </source>
</evidence>
<dbReference type="Proteomes" id="UP001630127">
    <property type="component" value="Unassembled WGS sequence"/>
</dbReference>
<dbReference type="PANTHER" id="PTHR31673">
    <property type="entry name" value="PROTEIN COBRA"/>
    <property type="match status" value="1"/>
</dbReference>
<gene>
    <name evidence="10" type="ORF">ACH5RR_022054</name>
</gene>
<feature type="domain" description="COBRA C-terminal" evidence="9">
    <location>
        <begin position="81"/>
        <end position="159"/>
    </location>
</feature>
<evidence type="ECO:0000256" key="2">
    <source>
        <dbReference type="ARBA" id="ARBA00005507"/>
    </source>
</evidence>
<keyword evidence="3" id="KW-0336">GPI-anchor</keyword>
<dbReference type="PANTHER" id="PTHR31673:SF30">
    <property type="entry name" value="COBRA-LIKE PROTEIN 6"/>
    <property type="match status" value="1"/>
</dbReference>
<dbReference type="InterPro" id="IPR041577">
    <property type="entry name" value="RT_RNaseH_2"/>
</dbReference>
<keyword evidence="7" id="KW-0472">Membrane</keyword>
<evidence type="ECO:0000259" key="8">
    <source>
        <dbReference type="Pfam" id="PF17919"/>
    </source>
</evidence>
<keyword evidence="5" id="KW-0325">Glycoprotein</keyword>
<dbReference type="EMBL" id="JBJUIK010000010">
    <property type="protein sequence ID" value="KAL3515152.1"/>
    <property type="molecule type" value="Genomic_DNA"/>
</dbReference>
<comment type="subcellular location">
    <subcellularLocation>
        <location evidence="1">Cell membrane</location>
        <topology evidence="1">Lipid-anchor</topology>
        <topology evidence="1">GPI-anchor</topology>
    </subcellularLocation>
</comment>
<dbReference type="InterPro" id="IPR006918">
    <property type="entry name" value="COBRA_pln"/>
</dbReference>
<evidence type="ECO:0000313" key="10">
    <source>
        <dbReference type="EMBL" id="KAL3515152.1"/>
    </source>
</evidence>
<protein>
    <recommendedName>
        <fullName evidence="12">Reverse transcriptase/retrotransposon-derived protein RNase H-like domain-containing protein</fullName>
    </recommendedName>
</protein>
<dbReference type="InterPro" id="IPR043502">
    <property type="entry name" value="DNA/RNA_pol_sf"/>
</dbReference>
<comment type="similarity">
    <text evidence="2">Belongs to the COBRA family.</text>
</comment>
<dbReference type="InterPro" id="IPR056900">
    <property type="entry name" value="COB_C"/>
</dbReference>
<dbReference type="Pfam" id="PF17919">
    <property type="entry name" value="RT_RNaseH_2"/>
    <property type="match status" value="1"/>
</dbReference>
<evidence type="ECO:0008006" key="12">
    <source>
        <dbReference type="Google" id="ProtNLM"/>
    </source>
</evidence>
<reference evidence="10 11" key="1">
    <citation type="submission" date="2024-11" db="EMBL/GenBank/DDBJ databases">
        <title>A near-complete genome assembly of Cinchona calisaya.</title>
        <authorList>
            <person name="Lian D.C."/>
            <person name="Zhao X.W."/>
            <person name="Wei L."/>
        </authorList>
    </citation>
    <scope>NUCLEOTIDE SEQUENCE [LARGE SCALE GENOMIC DNA]</scope>
    <source>
        <tissue evidence="10">Nenye</tissue>
    </source>
</reference>
<feature type="transmembrane region" description="Helical" evidence="7">
    <location>
        <begin position="169"/>
        <end position="189"/>
    </location>
</feature>
<proteinExistence type="inferred from homology"/>
<keyword evidence="11" id="KW-1185">Reference proteome</keyword>
<evidence type="ECO:0000256" key="4">
    <source>
        <dbReference type="ARBA" id="ARBA00022729"/>
    </source>
</evidence>
<dbReference type="GO" id="GO:0098552">
    <property type="term" value="C:side of membrane"/>
    <property type="evidence" value="ECO:0007669"/>
    <property type="project" value="UniProtKB-KW"/>
</dbReference>
<keyword evidence="7" id="KW-1133">Transmembrane helix</keyword>
<accession>A0ABD2Z9X6</accession>
<keyword evidence="6" id="KW-0449">Lipoprotein</keyword>
<dbReference type="AlphaFoldDB" id="A0ABD2Z9X6"/>
<dbReference type="SUPFAM" id="SSF56672">
    <property type="entry name" value="DNA/RNA polymerases"/>
    <property type="match status" value="1"/>
</dbReference>
<dbReference type="Pfam" id="PF25079">
    <property type="entry name" value="COB_C"/>
    <property type="match status" value="1"/>
</dbReference>
<evidence type="ECO:0000256" key="6">
    <source>
        <dbReference type="ARBA" id="ARBA00023288"/>
    </source>
</evidence>
<sequence>MSSTPMLALPDFTRPFIVKTDASHNALGATLMQVGNECNKEGRVELSAILVVKPPWLTEVSSSYNGDEKAKELLLLGCQAFSLVGSVNRLEKCNTDDTGMFYGIQYYNDMLLQSGESGNVQTELLLQKDPEIFTFREGWAFPRKISFNGEECVMPPPADYPRLPNTGHLGASALAIPLVILLSFLVYSLTA</sequence>
<keyword evidence="7" id="KW-0812">Transmembrane</keyword>
<evidence type="ECO:0000256" key="1">
    <source>
        <dbReference type="ARBA" id="ARBA00004609"/>
    </source>
</evidence>
<evidence type="ECO:0000256" key="7">
    <source>
        <dbReference type="SAM" id="Phobius"/>
    </source>
</evidence>
<name>A0ABD2Z9X6_9GENT</name>
<feature type="domain" description="Reverse transcriptase/retrotransposon-derived protein RNase H-like" evidence="8">
    <location>
        <begin position="2"/>
        <end position="37"/>
    </location>
</feature>
<evidence type="ECO:0000259" key="9">
    <source>
        <dbReference type="Pfam" id="PF25079"/>
    </source>
</evidence>
<comment type="caution">
    <text evidence="10">The sequence shown here is derived from an EMBL/GenBank/DDBJ whole genome shotgun (WGS) entry which is preliminary data.</text>
</comment>
<keyword evidence="4" id="KW-0732">Signal</keyword>